<gene>
    <name evidence="3" type="ORF">BLW93_03865</name>
</gene>
<accession>A0A1R1MLN5</accession>
<evidence type="ECO:0000313" key="4">
    <source>
        <dbReference type="Proteomes" id="UP000187408"/>
    </source>
</evidence>
<dbReference type="SUPFAM" id="SSF54637">
    <property type="entry name" value="Thioesterase/thiol ester dehydrase-isomerase"/>
    <property type="match status" value="1"/>
</dbReference>
<dbReference type="OrthoDB" id="9800856at2"/>
<sequence>MAEEQKQQQQQQVIVGTMQYRVTMGETDAYGVMYYANYFHLFERGRTELFRALGIEYRQVLQQRQILMPVVETACRYMAPIVYDDLITIETAITNIESRGIRFDYRIIRDEAVLAVGFTQHIFIDPQGRPVSFGKEVLEQLKAKGLIQEQPQETKPPESEEEVQEKLKKFVIDKIQNPEQNN</sequence>
<evidence type="ECO:0000256" key="2">
    <source>
        <dbReference type="ARBA" id="ARBA00022801"/>
    </source>
</evidence>
<comment type="similarity">
    <text evidence="1">Belongs to the 4-hydroxybenzoyl-CoA thioesterase family.</text>
</comment>
<dbReference type="InterPro" id="IPR029069">
    <property type="entry name" value="HotDog_dom_sf"/>
</dbReference>
<dbReference type="AlphaFoldDB" id="A0A1R1MLN5"/>
<dbReference type="Proteomes" id="UP000187408">
    <property type="component" value="Unassembled WGS sequence"/>
</dbReference>
<dbReference type="EMBL" id="MOEN01000010">
    <property type="protein sequence ID" value="OMH40721.1"/>
    <property type="molecule type" value="Genomic_DNA"/>
</dbReference>
<proteinExistence type="inferred from homology"/>
<dbReference type="STRING" id="1914305.BLW93_03865"/>
<dbReference type="NCBIfam" id="TIGR00051">
    <property type="entry name" value="YbgC/FadM family acyl-CoA thioesterase"/>
    <property type="match status" value="1"/>
</dbReference>
<dbReference type="PANTHER" id="PTHR31793:SF27">
    <property type="entry name" value="NOVEL THIOESTERASE SUPERFAMILY DOMAIN AND SAPOSIN A-TYPE DOMAIN CONTAINING PROTEIN (0610012H03RIK)"/>
    <property type="match status" value="1"/>
</dbReference>
<evidence type="ECO:0000256" key="1">
    <source>
        <dbReference type="ARBA" id="ARBA00005953"/>
    </source>
</evidence>
<comment type="caution">
    <text evidence="3">The sequence shown here is derived from an EMBL/GenBank/DDBJ whole genome shotgun (WGS) entry which is preliminary data.</text>
</comment>
<dbReference type="InterPro" id="IPR006684">
    <property type="entry name" value="YbgC/YbaW"/>
</dbReference>
<name>A0A1R1MLN5_9BACT</name>
<dbReference type="PANTHER" id="PTHR31793">
    <property type="entry name" value="4-HYDROXYBENZOYL-COA THIOESTERASE FAMILY MEMBER"/>
    <property type="match status" value="1"/>
</dbReference>
<dbReference type="Gene3D" id="3.10.129.10">
    <property type="entry name" value="Hotdog Thioesterase"/>
    <property type="match status" value="1"/>
</dbReference>
<dbReference type="Pfam" id="PF13279">
    <property type="entry name" value="4HBT_2"/>
    <property type="match status" value="1"/>
</dbReference>
<dbReference type="InterPro" id="IPR050563">
    <property type="entry name" value="4-hydroxybenzoyl-CoA_TE"/>
</dbReference>
<keyword evidence="4" id="KW-1185">Reference proteome</keyword>
<evidence type="ECO:0000313" key="3">
    <source>
        <dbReference type="EMBL" id="OMH40721.1"/>
    </source>
</evidence>
<keyword evidence="2" id="KW-0378">Hydrolase</keyword>
<protein>
    <submittedName>
        <fullName evidence="3">Thioesterase</fullName>
    </submittedName>
</protein>
<dbReference type="RefSeq" id="WP_076712799.1">
    <property type="nucleotide sequence ID" value="NZ_MOEN01000010.1"/>
</dbReference>
<reference evidence="3 4" key="1">
    <citation type="submission" date="2016-10" db="EMBL/GenBank/DDBJ databases">
        <title>Genome sequence of a sulfur-reducing bacterium Desulfurobacterium indicum K6013.</title>
        <authorList>
            <person name="Cao J."/>
            <person name="Shao Z."/>
            <person name="Alain K."/>
            <person name="Jebbar M."/>
        </authorList>
    </citation>
    <scope>NUCLEOTIDE SEQUENCE [LARGE SCALE GENOMIC DNA]</scope>
    <source>
        <strain evidence="3 4">K6013</strain>
    </source>
</reference>
<organism evidence="3 4">
    <name type="scientific">Desulfurobacterium indicum</name>
    <dbReference type="NCBI Taxonomy" id="1914305"/>
    <lineage>
        <taxon>Bacteria</taxon>
        <taxon>Pseudomonadati</taxon>
        <taxon>Aquificota</taxon>
        <taxon>Aquificia</taxon>
        <taxon>Desulfurobacteriales</taxon>
        <taxon>Desulfurobacteriaceae</taxon>
        <taxon>Desulfurobacterium</taxon>
    </lineage>
</organism>
<dbReference type="CDD" id="cd00586">
    <property type="entry name" value="4HBT"/>
    <property type="match status" value="1"/>
</dbReference>
<dbReference type="GO" id="GO:0047617">
    <property type="term" value="F:fatty acyl-CoA hydrolase activity"/>
    <property type="evidence" value="ECO:0007669"/>
    <property type="project" value="TreeGrafter"/>
</dbReference>